<dbReference type="SUPFAM" id="SSF63829">
    <property type="entry name" value="Calcium-dependent phosphotriesterase"/>
    <property type="match status" value="1"/>
</dbReference>
<feature type="chain" id="PRO_5046904214" evidence="1">
    <location>
        <begin position="24"/>
        <end position="294"/>
    </location>
</feature>
<gene>
    <name evidence="2" type="ORF">J2W69_003041</name>
</gene>
<proteinExistence type="predicted"/>
<dbReference type="Proteomes" id="UP001257909">
    <property type="component" value="Unassembled WGS sequence"/>
</dbReference>
<feature type="signal peptide" evidence="1">
    <location>
        <begin position="1"/>
        <end position="23"/>
    </location>
</feature>
<keyword evidence="1" id="KW-0732">Signal</keyword>
<evidence type="ECO:0000256" key="1">
    <source>
        <dbReference type="SAM" id="SignalP"/>
    </source>
</evidence>
<dbReference type="InterPro" id="IPR011042">
    <property type="entry name" value="6-blade_b-propeller_TolB-like"/>
</dbReference>
<reference evidence="2 3" key="1">
    <citation type="submission" date="2023-07" db="EMBL/GenBank/DDBJ databases">
        <title>Sorghum-associated microbial communities from plants grown in Nebraska, USA.</title>
        <authorList>
            <person name="Schachtman D."/>
        </authorList>
    </citation>
    <scope>NUCLEOTIDE SEQUENCE [LARGE SCALE GENOMIC DNA]</scope>
    <source>
        <strain evidence="2 3">4138</strain>
    </source>
</reference>
<accession>A0ABU1W294</accession>
<comment type="caution">
    <text evidence="2">The sequence shown here is derived from an EMBL/GenBank/DDBJ whole genome shotgun (WGS) entry which is preliminary data.</text>
</comment>
<dbReference type="RefSeq" id="WP_310279966.1">
    <property type="nucleotide sequence ID" value="NZ_JAVDWR010000012.1"/>
</dbReference>
<name>A0ABU1W294_9GAMM</name>
<dbReference type="Gene3D" id="2.120.10.30">
    <property type="entry name" value="TolB, C-terminal domain"/>
    <property type="match status" value="1"/>
</dbReference>
<protein>
    <submittedName>
        <fullName evidence="2">Glucose/arabinose dehydrogenase</fullName>
    </submittedName>
</protein>
<dbReference type="EMBL" id="JAVDWR010000012">
    <property type="protein sequence ID" value="MDR7122084.1"/>
    <property type="molecule type" value="Genomic_DNA"/>
</dbReference>
<organism evidence="2 3">
    <name type="scientific">Rheinheimera soli</name>
    <dbReference type="NCBI Taxonomy" id="443616"/>
    <lineage>
        <taxon>Bacteria</taxon>
        <taxon>Pseudomonadati</taxon>
        <taxon>Pseudomonadota</taxon>
        <taxon>Gammaproteobacteria</taxon>
        <taxon>Chromatiales</taxon>
        <taxon>Chromatiaceae</taxon>
        <taxon>Rheinheimera</taxon>
    </lineage>
</organism>
<evidence type="ECO:0000313" key="3">
    <source>
        <dbReference type="Proteomes" id="UP001257909"/>
    </source>
</evidence>
<sequence>MKTLLPFLLSLTLPMLTSPLVVAAETVATKPALEALWQTDGLRVPESVLWYQQQNNGKTDSLLFVSEIDGKGNEADGVGGIALLNTDGSIRDKDWLRGLNAPKGLAVYQGKLYIADLTEVVVVDIASAKILNKIKAPEAVFLNDVTVDPKGVVYISDTRLNRVYKLEQDKISVFLDNVEAANGLTVVAEQLYIAAADKLLKVDLADNNKTVTQLASGFAERADGVEAVGNGDFIVSCWAGLVYYVHADGRIKELLDTRAAKLNTADIGWDAATKTLYVPTFFGNSVQAYKLDLQ</sequence>
<evidence type="ECO:0000313" key="2">
    <source>
        <dbReference type="EMBL" id="MDR7122084.1"/>
    </source>
</evidence>
<keyword evidence="3" id="KW-1185">Reference proteome</keyword>